<name>A0AAJ0LP71_9PSED</name>
<dbReference type="EMBL" id="LDSN01000009">
    <property type="protein sequence ID" value="KTT19366.1"/>
    <property type="molecule type" value="Genomic_DNA"/>
</dbReference>
<comment type="caution">
    <text evidence="1">The sequence shown here is derived from an EMBL/GenBank/DDBJ whole genome shotgun (WGS) entry which is preliminary data.</text>
</comment>
<accession>A0AAJ0LP71</accession>
<dbReference type="AlphaFoldDB" id="A0AAJ0LP71"/>
<gene>
    <name evidence="1" type="ORF">NS96R_04285</name>
</gene>
<proteinExistence type="predicted"/>
<reference evidence="1 2" key="1">
    <citation type="journal article" date="2016" name="Front. Microbiol.">
        <title>Genomic Resource of Rice Seed Associated Bacteria.</title>
        <authorList>
            <person name="Midha S."/>
            <person name="Bansal K."/>
            <person name="Sharma S."/>
            <person name="Kumar N."/>
            <person name="Patil P.P."/>
            <person name="Chaudhry V."/>
            <person name="Patil P.B."/>
        </authorList>
    </citation>
    <scope>NUCLEOTIDE SEQUENCE [LARGE SCALE GENOMIC DNA]</scope>
    <source>
        <strain evidence="1 2">NS96</strain>
    </source>
</reference>
<evidence type="ECO:0000313" key="2">
    <source>
        <dbReference type="Proteomes" id="UP000071644"/>
    </source>
</evidence>
<evidence type="ECO:0000313" key="1">
    <source>
        <dbReference type="EMBL" id="KTT19366.1"/>
    </source>
</evidence>
<protein>
    <submittedName>
        <fullName evidence="1">Uncharacterized protein</fullName>
    </submittedName>
</protein>
<dbReference type="Proteomes" id="UP000071644">
    <property type="component" value="Unassembled WGS sequence"/>
</dbReference>
<organism evidence="1 2">
    <name type="scientific">Pseudomonas parafulva</name>
    <dbReference type="NCBI Taxonomy" id="157782"/>
    <lineage>
        <taxon>Bacteria</taxon>
        <taxon>Pseudomonadati</taxon>
        <taxon>Pseudomonadota</taxon>
        <taxon>Gammaproteobacteria</taxon>
        <taxon>Pseudomonadales</taxon>
        <taxon>Pseudomonadaceae</taxon>
        <taxon>Pseudomonas</taxon>
    </lineage>
</organism>
<sequence>MFRRARLEELGFTRGDFVTIRTDKAFNRTKKFIINKLAGKSKVINVASKDKAMCYGKAINVFKESIVSIERHQWA</sequence>